<gene>
    <name evidence="2" type="ORF">I302_01505</name>
    <name evidence="3" type="ORF">I302_102810</name>
</gene>
<dbReference type="EMBL" id="KI894018">
    <property type="protein sequence ID" value="OCF29988.1"/>
    <property type="molecule type" value="Genomic_DNA"/>
</dbReference>
<sequence>MPDSLETAALNGSLFTFDDSPPSPARSNSSASLLNTDDELGSDLDDGPSSSKIGQRGDISGRGVPQVNSQVEHDGPQTGPKGVISDRKAHSTIQQQRKDRELQDRVMEQNRNAIVGLTVHEEDRLRKQQEEERELDEWRRRRKEQLMRKSEGDSEEEEIGGRRESVKRGGVRELDKNTFLDGVERVGWVVVLIYEPEIPRCVSLIASLLHLALNLPSPSTLSIPITLFKARATSLQFSLLPPTSSSTVQYEDEDPVGRPDPDVLPTMLVYKNGELEKNWVRVDWEVDEGGVEGLLRREGILPTVGRMGGGVNRRST</sequence>
<feature type="region of interest" description="Disordered" evidence="1">
    <location>
        <begin position="127"/>
        <end position="165"/>
    </location>
</feature>
<feature type="region of interest" description="Disordered" evidence="1">
    <location>
        <begin position="1"/>
        <end position="102"/>
    </location>
</feature>
<reference evidence="3" key="4">
    <citation type="submission" date="2024-02" db="EMBL/GenBank/DDBJ databases">
        <title>Comparative genomics of Cryptococcus and Kwoniella reveals pathogenesis evolution and contrasting modes of karyotype evolution via chromosome fusion or intercentromeric recombination.</title>
        <authorList>
            <person name="Coelho M.A."/>
            <person name="David-Palma M."/>
            <person name="Shea T."/>
            <person name="Bowers K."/>
            <person name="McGinley-Smith S."/>
            <person name="Mohammad A.W."/>
            <person name="Gnirke A."/>
            <person name="Yurkov A.M."/>
            <person name="Nowrousian M."/>
            <person name="Sun S."/>
            <person name="Cuomo C.A."/>
            <person name="Heitman J."/>
        </authorList>
    </citation>
    <scope>NUCLEOTIDE SEQUENCE</scope>
    <source>
        <strain evidence="3">CBS 10118</strain>
    </source>
</reference>
<dbReference type="SUPFAM" id="SSF52833">
    <property type="entry name" value="Thioredoxin-like"/>
    <property type="match status" value="1"/>
</dbReference>
<dbReference type="Gene3D" id="3.40.30.10">
    <property type="entry name" value="Glutaredoxin"/>
    <property type="match status" value="1"/>
</dbReference>
<accession>A0A1B9GG88</accession>
<evidence type="ECO:0000313" key="3">
    <source>
        <dbReference type="EMBL" id="WVW80821.1"/>
    </source>
</evidence>
<dbReference type="GeneID" id="30205904"/>
<dbReference type="Proteomes" id="UP000092730">
    <property type="component" value="Chromosome 1"/>
</dbReference>
<reference evidence="2" key="3">
    <citation type="submission" date="2014-01" db="EMBL/GenBank/DDBJ databases">
        <title>Evolution of pathogenesis and genome organization in the Tremellales.</title>
        <authorList>
            <person name="Cuomo C."/>
            <person name="Litvintseva A."/>
            <person name="Heitman J."/>
            <person name="Chen Y."/>
            <person name="Sun S."/>
            <person name="Springer D."/>
            <person name="Dromer F."/>
            <person name="Young S."/>
            <person name="Zeng Q."/>
            <person name="Chapman S."/>
            <person name="Gujja S."/>
            <person name="Saif S."/>
            <person name="Birren B."/>
        </authorList>
    </citation>
    <scope>NUCLEOTIDE SEQUENCE</scope>
    <source>
        <strain evidence="2">CBS 10118</strain>
    </source>
</reference>
<dbReference type="VEuPathDB" id="FungiDB:I302_01505"/>
<protein>
    <recommendedName>
        <fullName evidence="5">Phosducin thioredoxin-like domain-containing protein</fullName>
    </recommendedName>
</protein>
<dbReference type="KEGG" id="kbi:30205904"/>
<reference evidence="3" key="2">
    <citation type="submission" date="2013-07" db="EMBL/GenBank/DDBJ databases">
        <authorList>
            <consortium name="The Broad Institute Genome Sequencing Platform"/>
            <person name="Cuomo C."/>
            <person name="Litvintseva A."/>
            <person name="Chen Y."/>
            <person name="Heitman J."/>
            <person name="Sun S."/>
            <person name="Springer D."/>
            <person name="Dromer F."/>
            <person name="Young S.K."/>
            <person name="Zeng Q."/>
            <person name="Gargeya S."/>
            <person name="Fitzgerald M."/>
            <person name="Abouelleil A."/>
            <person name="Alvarado L."/>
            <person name="Berlin A.M."/>
            <person name="Chapman S.B."/>
            <person name="Dewar J."/>
            <person name="Goldberg J."/>
            <person name="Griggs A."/>
            <person name="Gujja S."/>
            <person name="Hansen M."/>
            <person name="Howarth C."/>
            <person name="Imamovic A."/>
            <person name="Larimer J."/>
            <person name="McCowan C."/>
            <person name="Murphy C."/>
            <person name="Pearson M."/>
            <person name="Priest M."/>
            <person name="Roberts A."/>
            <person name="Saif S."/>
            <person name="Shea T."/>
            <person name="Sykes S."/>
            <person name="Wortman J."/>
            <person name="Nusbaum C."/>
            <person name="Birren B."/>
        </authorList>
    </citation>
    <scope>NUCLEOTIDE SEQUENCE</scope>
    <source>
        <strain evidence="3">CBS 10118</strain>
    </source>
</reference>
<dbReference type="AlphaFoldDB" id="A0A1B9GG88"/>
<name>A0A1B9GG88_9TREE</name>
<dbReference type="OrthoDB" id="70588at2759"/>
<organism evidence="2">
    <name type="scientific">Kwoniella bestiolae CBS 10118</name>
    <dbReference type="NCBI Taxonomy" id="1296100"/>
    <lineage>
        <taxon>Eukaryota</taxon>
        <taxon>Fungi</taxon>
        <taxon>Dikarya</taxon>
        <taxon>Basidiomycota</taxon>
        <taxon>Agaricomycotina</taxon>
        <taxon>Tremellomycetes</taxon>
        <taxon>Tremellales</taxon>
        <taxon>Cryptococcaceae</taxon>
        <taxon>Kwoniella</taxon>
    </lineage>
</organism>
<evidence type="ECO:0000256" key="1">
    <source>
        <dbReference type="SAM" id="MobiDB-lite"/>
    </source>
</evidence>
<feature type="compositionally biased region" description="Acidic residues" evidence="1">
    <location>
        <begin position="36"/>
        <end position="46"/>
    </location>
</feature>
<dbReference type="RefSeq" id="XP_019051058.1">
    <property type="nucleotide sequence ID" value="XM_019188180.1"/>
</dbReference>
<keyword evidence="4" id="KW-1185">Reference proteome</keyword>
<feature type="compositionally biased region" description="Low complexity" evidence="1">
    <location>
        <begin position="25"/>
        <end position="35"/>
    </location>
</feature>
<evidence type="ECO:0000313" key="4">
    <source>
        <dbReference type="Proteomes" id="UP000092730"/>
    </source>
</evidence>
<dbReference type="STRING" id="1296100.A0A1B9GG88"/>
<evidence type="ECO:0000313" key="2">
    <source>
        <dbReference type="EMBL" id="OCF29988.1"/>
    </source>
</evidence>
<dbReference type="InterPro" id="IPR051499">
    <property type="entry name" value="Phosducin-like_reg"/>
</dbReference>
<proteinExistence type="predicted"/>
<dbReference type="InterPro" id="IPR036249">
    <property type="entry name" value="Thioredoxin-like_sf"/>
</dbReference>
<evidence type="ECO:0008006" key="5">
    <source>
        <dbReference type="Google" id="ProtNLM"/>
    </source>
</evidence>
<feature type="compositionally biased region" description="Basic and acidic residues" evidence="1">
    <location>
        <begin position="127"/>
        <end position="152"/>
    </location>
</feature>
<dbReference type="EMBL" id="CP144541">
    <property type="protein sequence ID" value="WVW80821.1"/>
    <property type="molecule type" value="Genomic_DNA"/>
</dbReference>
<dbReference type="PANTHER" id="PTHR46052">
    <property type="entry name" value="PHOSDUCIN-LIKE PROTEIN"/>
    <property type="match status" value="1"/>
</dbReference>
<dbReference type="PANTHER" id="PTHR46052:SF1">
    <property type="entry name" value="PHOSDUCIN-LIKE PROTEIN"/>
    <property type="match status" value="1"/>
</dbReference>
<reference evidence="2" key="1">
    <citation type="submission" date="2013-07" db="EMBL/GenBank/DDBJ databases">
        <title>The Genome Sequence of Cryptococcus bestiolae CBS10118.</title>
        <authorList>
            <consortium name="The Broad Institute Genome Sequencing Platform"/>
            <person name="Cuomo C."/>
            <person name="Litvintseva A."/>
            <person name="Chen Y."/>
            <person name="Heitman J."/>
            <person name="Sun S."/>
            <person name="Springer D."/>
            <person name="Dromer F."/>
            <person name="Young S.K."/>
            <person name="Zeng Q."/>
            <person name="Gargeya S."/>
            <person name="Fitzgerald M."/>
            <person name="Abouelleil A."/>
            <person name="Alvarado L."/>
            <person name="Berlin A.M."/>
            <person name="Chapman S.B."/>
            <person name="Dewar J."/>
            <person name="Goldberg J."/>
            <person name="Griggs A."/>
            <person name="Gujja S."/>
            <person name="Hansen M."/>
            <person name="Howarth C."/>
            <person name="Imamovic A."/>
            <person name="Larimer J."/>
            <person name="McCowan C."/>
            <person name="Murphy C."/>
            <person name="Pearson M."/>
            <person name="Priest M."/>
            <person name="Roberts A."/>
            <person name="Saif S."/>
            <person name="Shea T."/>
            <person name="Sykes S."/>
            <person name="Wortman J."/>
            <person name="Nusbaum C."/>
            <person name="Birren B."/>
        </authorList>
    </citation>
    <scope>NUCLEOTIDE SEQUENCE [LARGE SCALE GENOMIC DNA]</scope>
    <source>
        <strain evidence="2">CBS 10118</strain>
    </source>
</reference>